<sequence>MPGALPAALPGALALPGLKAHLLQLPFLHTAQSRKADEPDSDADYDDTDDIVLPDESDAYYDAFAAGADYESKHDLKLGKRDGSGSDD</sequence>
<organism evidence="2">
    <name type="scientific">Pararge aegeria</name>
    <name type="common">speckled wood butterfly</name>
    <dbReference type="NCBI Taxonomy" id="116150"/>
    <lineage>
        <taxon>Eukaryota</taxon>
        <taxon>Metazoa</taxon>
        <taxon>Ecdysozoa</taxon>
        <taxon>Arthropoda</taxon>
        <taxon>Hexapoda</taxon>
        <taxon>Insecta</taxon>
        <taxon>Pterygota</taxon>
        <taxon>Neoptera</taxon>
        <taxon>Endopterygota</taxon>
        <taxon>Lepidoptera</taxon>
        <taxon>Glossata</taxon>
        <taxon>Ditrysia</taxon>
        <taxon>Papilionoidea</taxon>
        <taxon>Nymphalidae</taxon>
        <taxon>Satyrinae</taxon>
        <taxon>Satyrini</taxon>
        <taxon>Parargina</taxon>
        <taxon>Pararge</taxon>
    </lineage>
</organism>
<protein>
    <submittedName>
        <fullName evidence="2">Uncharacterized protein</fullName>
    </submittedName>
</protein>
<reference evidence="2" key="1">
    <citation type="journal article" date="2013" name="BMC Genomics">
        <title>Unscrambling butterfly oogenesis.</title>
        <authorList>
            <person name="Carter J.M."/>
            <person name="Baker S.C."/>
            <person name="Pink R."/>
            <person name="Carter D.R."/>
            <person name="Collins A."/>
            <person name="Tomlin J."/>
            <person name="Gibbs M."/>
            <person name="Breuker C.J."/>
        </authorList>
    </citation>
    <scope>NUCLEOTIDE SEQUENCE</scope>
    <source>
        <tissue evidence="2">Ovary</tissue>
    </source>
</reference>
<evidence type="ECO:0000313" key="2">
    <source>
        <dbReference type="EMBL" id="JAA77784.1"/>
    </source>
</evidence>
<evidence type="ECO:0000256" key="1">
    <source>
        <dbReference type="SAM" id="MobiDB-lite"/>
    </source>
</evidence>
<name>S4NL48_9NEOP</name>
<accession>S4NL48</accession>
<feature type="compositionally biased region" description="Acidic residues" evidence="1">
    <location>
        <begin position="39"/>
        <end position="52"/>
    </location>
</feature>
<feature type="region of interest" description="Disordered" evidence="1">
    <location>
        <begin position="32"/>
        <end position="52"/>
    </location>
</feature>
<reference evidence="2" key="2">
    <citation type="submission" date="2013-05" db="EMBL/GenBank/DDBJ databases">
        <authorList>
            <person name="Carter J.-M."/>
            <person name="Baker S.C."/>
            <person name="Pink R."/>
            <person name="Carter D.R.F."/>
            <person name="Collins A."/>
            <person name="Tomlin J."/>
            <person name="Gibbs M."/>
            <person name="Breuker C.J."/>
        </authorList>
    </citation>
    <scope>NUCLEOTIDE SEQUENCE</scope>
    <source>
        <tissue evidence="2">Ovary</tissue>
    </source>
</reference>
<dbReference type="AlphaFoldDB" id="S4NL48"/>
<dbReference type="EMBL" id="GAIX01014776">
    <property type="protein sequence ID" value="JAA77784.1"/>
    <property type="molecule type" value="Transcribed_RNA"/>
</dbReference>
<proteinExistence type="predicted"/>
<feature type="non-terminal residue" evidence="2">
    <location>
        <position position="88"/>
    </location>
</feature>